<proteinExistence type="predicted"/>
<dbReference type="SUPFAM" id="SSF47598">
    <property type="entry name" value="Ribbon-helix-helix"/>
    <property type="match status" value="1"/>
</dbReference>
<name>A0A5P0ZS87_9LACO</name>
<reference evidence="2 3" key="1">
    <citation type="journal article" date="2019" name="Syst. Appl. Microbiol.">
        <title>Polyphasic characterization of two novel Lactobacillus spp. isolated from blown salami packages: Description of Lactobacillus halodurans sp. nov. and Lactobacillus salsicarnum sp. nov.</title>
        <authorList>
            <person name="Schuster J.A."/>
            <person name="Klingl A."/>
            <person name="Vogel R.F."/>
            <person name="Ehrmann M.A."/>
        </authorList>
    </citation>
    <scope>NUCLEOTIDE SEQUENCE [LARGE SCALE GENOMIC DNA]</scope>
    <source>
        <strain evidence="2 3">TMW 1.2172</strain>
    </source>
</reference>
<evidence type="ECO:0000313" key="2">
    <source>
        <dbReference type="EMBL" id="MQS77052.1"/>
    </source>
</evidence>
<dbReference type="InterPro" id="IPR013321">
    <property type="entry name" value="Arc_rbn_hlx_hlx"/>
</dbReference>
<evidence type="ECO:0000313" key="3">
    <source>
        <dbReference type="Proteomes" id="UP000414364"/>
    </source>
</evidence>
<protein>
    <submittedName>
        <fullName evidence="2">Ribbon-helix-helix protein, CopG family</fullName>
    </submittedName>
</protein>
<sequence>MTEKKRFTITMSDSFYEYLEELCKEKGLSKSAMLTLILDEYKKGEK</sequence>
<dbReference type="Gene3D" id="1.10.1220.10">
    <property type="entry name" value="Met repressor-like"/>
    <property type="match status" value="1"/>
</dbReference>
<dbReference type="InterPro" id="IPR010985">
    <property type="entry name" value="Ribbon_hlx_hlx"/>
</dbReference>
<dbReference type="AlphaFoldDB" id="A0A5P0ZS87"/>
<dbReference type="GO" id="GO:0006355">
    <property type="term" value="P:regulation of DNA-templated transcription"/>
    <property type="evidence" value="ECO:0007669"/>
    <property type="project" value="InterPro"/>
</dbReference>
<dbReference type="Proteomes" id="UP000414364">
    <property type="component" value="Unassembled WGS sequence"/>
</dbReference>
<gene>
    <name evidence="2" type="ORF">FHL06_12020</name>
</gene>
<organism evidence="2 3">
    <name type="scientific">Companilactobacillus halodurans</name>
    <dbReference type="NCBI Taxonomy" id="2584183"/>
    <lineage>
        <taxon>Bacteria</taxon>
        <taxon>Bacillati</taxon>
        <taxon>Bacillota</taxon>
        <taxon>Bacilli</taxon>
        <taxon>Lactobacillales</taxon>
        <taxon>Lactobacillaceae</taxon>
        <taxon>Companilactobacillus</taxon>
    </lineage>
</organism>
<accession>A0A5P0ZS87</accession>
<dbReference type="Pfam" id="PF01402">
    <property type="entry name" value="RHH_1"/>
    <property type="match status" value="1"/>
</dbReference>
<evidence type="ECO:0000259" key="1">
    <source>
        <dbReference type="Pfam" id="PF01402"/>
    </source>
</evidence>
<dbReference type="EMBL" id="VDFP01000049">
    <property type="protein sequence ID" value="MQS77052.1"/>
    <property type="molecule type" value="Genomic_DNA"/>
</dbReference>
<dbReference type="InterPro" id="IPR002145">
    <property type="entry name" value="CopG"/>
</dbReference>
<comment type="caution">
    <text evidence="2">The sequence shown here is derived from an EMBL/GenBank/DDBJ whole genome shotgun (WGS) entry which is preliminary data.</text>
</comment>
<feature type="domain" description="Ribbon-helix-helix protein CopG" evidence="1">
    <location>
        <begin position="5"/>
        <end position="42"/>
    </location>
</feature>
<dbReference type="RefSeq" id="WP_069819227.1">
    <property type="nucleotide sequence ID" value="NZ_VDFP01000049.1"/>
</dbReference>